<sequence length="434" mass="48772">MNNNNMNDLDPILSWILNSDTTDSNEKPVSDELLGYLLVDEQHQQQQNALTSFPPILPNSQYSPPLPPQPQPQESKLGKRKNGHSSPSEEDENDDPTEDQLKMMPSKERRQLRNKISARNFRNRRKEYMATLEEKMDKCQAENSQLKLEVKWVRGMMDKLQAENDQLRLELALCKGGIAQLPSTTNMTHSTVSPPTTASSNPLEWDIVRAPPLPAAAAAPITTTTATSPTTASSTSSSYPTNLSSTSTVSVSNVYLAHATVPNWNLSELLRKPSSSSVDLIRNYPLLAPALMSIVIQHTMTMTTEDMISNSTMTDPTMPHPPSSFSPLPSSNNHQDKFVAALSDSALWQTIINAKPNTETPPAEETQEQDNDQKLSLVEMKAYMQDYCPLRWIQKQFCMFVLFYVVVQYPRLDKPCRTYLPICDKFRIKRLASK</sequence>
<dbReference type="Gene3D" id="1.20.5.170">
    <property type="match status" value="1"/>
</dbReference>
<dbReference type="PROSITE" id="PS00036">
    <property type="entry name" value="BZIP_BASIC"/>
    <property type="match status" value="1"/>
</dbReference>
<evidence type="ECO:0000313" key="10">
    <source>
        <dbReference type="Proteomes" id="UP001304243"/>
    </source>
</evidence>
<feature type="region of interest" description="Disordered" evidence="7">
    <location>
        <begin position="222"/>
        <end position="243"/>
    </location>
</feature>
<evidence type="ECO:0000256" key="7">
    <source>
        <dbReference type="SAM" id="MobiDB-lite"/>
    </source>
</evidence>
<organism evidence="9 10">
    <name type="scientific">Mucor velutinosus</name>
    <dbReference type="NCBI Taxonomy" id="708070"/>
    <lineage>
        <taxon>Eukaryota</taxon>
        <taxon>Fungi</taxon>
        <taxon>Fungi incertae sedis</taxon>
        <taxon>Mucoromycota</taxon>
        <taxon>Mucoromycotina</taxon>
        <taxon>Mucoromycetes</taxon>
        <taxon>Mucorales</taxon>
        <taxon>Mucorineae</taxon>
        <taxon>Mucoraceae</taxon>
        <taxon>Mucor</taxon>
    </lineage>
</organism>
<proteinExistence type="inferred from homology"/>
<dbReference type="InterPro" id="IPR004827">
    <property type="entry name" value="bZIP"/>
</dbReference>
<name>A0AAN7DE41_9FUNG</name>
<dbReference type="AlphaFoldDB" id="A0AAN7DE41"/>
<evidence type="ECO:0000256" key="6">
    <source>
        <dbReference type="ARBA" id="ARBA00023242"/>
    </source>
</evidence>
<keyword evidence="10" id="KW-1185">Reference proteome</keyword>
<dbReference type="GeneID" id="89943811"/>
<reference evidence="9 10" key="1">
    <citation type="submission" date="2022-11" db="EMBL/GenBank/DDBJ databases">
        <title>Mucor velutinosus strain NIH1002 WGS.</title>
        <authorList>
            <person name="Subramanian P."/>
            <person name="Mullikin J.C."/>
            <person name="Segre J.A."/>
            <person name="Zelazny A.M."/>
        </authorList>
    </citation>
    <scope>NUCLEOTIDE SEQUENCE [LARGE SCALE GENOMIC DNA]</scope>
    <source>
        <strain evidence="9 10">NIH1002</strain>
    </source>
</reference>
<protein>
    <submittedName>
        <fullName evidence="9">Sulfate permease 2</fullName>
    </submittedName>
</protein>
<evidence type="ECO:0000256" key="5">
    <source>
        <dbReference type="ARBA" id="ARBA00023163"/>
    </source>
</evidence>
<keyword evidence="5" id="KW-0804">Transcription</keyword>
<comment type="subcellular location">
    <subcellularLocation>
        <location evidence="1">Nucleus</location>
    </subcellularLocation>
</comment>
<feature type="domain" description="BZIP" evidence="8">
    <location>
        <begin position="104"/>
        <end position="167"/>
    </location>
</feature>
<evidence type="ECO:0000313" key="9">
    <source>
        <dbReference type="EMBL" id="KAK4513071.1"/>
    </source>
</evidence>
<feature type="compositionally biased region" description="Acidic residues" evidence="7">
    <location>
        <begin position="88"/>
        <end position="98"/>
    </location>
</feature>
<dbReference type="SUPFAM" id="SSF57959">
    <property type="entry name" value="Leucine zipper domain"/>
    <property type="match status" value="1"/>
</dbReference>
<comment type="caution">
    <text evidence="9">The sequence shown here is derived from an EMBL/GenBank/DDBJ whole genome shotgun (WGS) entry which is preliminary data.</text>
</comment>
<feature type="compositionally biased region" description="Basic and acidic residues" evidence="7">
    <location>
        <begin position="99"/>
        <end position="111"/>
    </location>
</feature>
<evidence type="ECO:0000256" key="4">
    <source>
        <dbReference type="ARBA" id="ARBA00023125"/>
    </source>
</evidence>
<keyword evidence="6" id="KW-0539">Nucleus</keyword>
<dbReference type="Pfam" id="PF00170">
    <property type="entry name" value="bZIP_1"/>
    <property type="match status" value="1"/>
</dbReference>
<comment type="similarity">
    <text evidence="2">Belongs to the bZIP family.</text>
</comment>
<feature type="region of interest" description="Disordered" evidence="7">
    <location>
        <begin position="52"/>
        <end position="122"/>
    </location>
</feature>
<dbReference type="CDD" id="cd14810">
    <property type="entry name" value="bZIP_u1"/>
    <property type="match status" value="1"/>
</dbReference>
<dbReference type="RefSeq" id="XP_064679737.1">
    <property type="nucleotide sequence ID" value="XM_064819530.1"/>
</dbReference>
<dbReference type="SMART" id="SM00338">
    <property type="entry name" value="BRLZ"/>
    <property type="match status" value="1"/>
</dbReference>
<gene>
    <name evidence="9" type="primary">SUL2_1</name>
    <name evidence="9" type="ORF">ATC70_000109</name>
</gene>
<dbReference type="PANTHER" id="PTHR47416">
    <property type="entry name" value="BASIC-LEUCINE ZIPPER TRANSCRIPTION FACTOR F-RELATED"/>
    <property type="match status" value="1"/>
</dbReference>
<evidence type="ECO:0000256" key="3">
    <source>
        <dbReference type="ARBA" id="ARBA00023015"/>
    </source>
</evidence>
<keyword evidence="3" id="KW-0805">Transcription regulation</keyword>
<dbReference type="GO" id="GO:0003677">
    <property type="term" value="F:DNA binding"/>
    <property type="evidence" value="ECO:0007669"/>
    <property type="project" value="UniProtKB-KW"/>
</dbReference>
<accession>A0AAN7DE41</accession>
<evidence type="ECO:0000256" key="1">
    <source>
        <dbReference type="ARBA" id="ARBA00004123"/>
    </source>
</evidence>
<dbReference type="PANTHER" id="PTHR47416:SF8">
    <property type="entry name" value="BASIC-LEUCINE ZIPPER TRANSCRIPTION FACTOR E-RELATED"/>
    <property type="match status" value="1"/>
</dbReference>
<keyword evidence="4" id="KW-0238">DNA-binding</keyword>
<dbReference type="Proteomes" id="UP001304243">
    <property type="component" value="Unassembled WGS sequence"/>
</dbReference>
<dbReference type="GO" id="GO:0005634">
    <property type="term" value="C:nucleus"/>
    <property type="evidence" value="ECO:0007669"/>
    <property type="project" value="UniProtKB-SubCell"/>
</dbReference>
<dbReference type="PROSITE" id="PS50217">
    <property type="entry name" value="BZIP"/>
    <property type="match status" value="1"/>
</dbReference>
<dbReference type="EMBL" id="JASEJX010000020">
    <property type="protein sequence ID" value="KAK4513071.1"/>
    <property type="molecule type" value="Genomic_DNA"/>
</dbReference>
<dbReference type="GO" id="GO:0003700">
    <property type="term" value="F:DNA-binding transcription factor activity"/>
    <property type="evidence" value="ECO:0007669"/>
    <property type="project" value="InterPro"/>
</dbReference>
<dbReference type="InterPro" id="IPR046347">
    <property type="entry name" value="bZIP_sf"/>
</dbReference>
<evidence type="ECO:0000256" key="2">
    <source>
        <dbReference type="ARBA" id="ARBA00007163"/>
    </source>
</evidence>
<evidence type="ECO:0000259" key="8">
    <source>
        <dbReference type="PROSITE" id="PS50217"/>
    </source>
</evidence>